<keyword evidence="3" id="KW-1185">Reference proteome</keyword>
<comment type="caution">
    <text evidence="2">The sequence shown here is derived from an EMBL/GenBank/DDBJ whole genome shotgun (WGS) entry which is preliminary data.</text>
</comment>
<feature type="chain" id="PRO_5046755044" description="Periplasmic heavy metal sensor" evidence="1">
    <location>
        <begin position="28"/>
        <end position="162"/>
    </location>
</feature>
<evidence type="ECO:0008006" key="4">
    <source>
        <dbReference type="Google" id="ProtNLM"/>
    </source>
</evidence>
<evidence type="ECO:0000256" key="1">
    <source>
        <dbReference type="SAM" id="SignalP"/>
    </source>
</evidence>
<evidence type="ECO:0000313" key="2">
    <source>
        <dbReference type="EMBL" id="MFD2521673.1"/>
    </source>
</evidence>
<feature type="signal peptide" evidence="1">
    <location>
        <begin position="1"/>
        <end position="27"/>
    </location>
</feature>
<protein>
    <recommendedName>
        <fullName evidence="4">Periplasmic heavy metal sensor</fullName>
    </recommendedName>
</protein>
<reference evidence="3" key="1">
    <citation type="journal article" date="2019" name="Int. J. Syst. Evol. Microbiol.">
        <title>The Global Catalogue of Microorganisms (GCM) 10K type strain sequencing project: providing services to taxonomists for standard genome sequencing and annotation.</title>
        <authorList>
            <consortium name="The Broad Institute Genomics Platform"/>
            <consortium name="The Broad Institute Genome Sequencing Center for Infectious Disease"/>
            <person name="Wu L."/>
            <person name="Ma J."/>
        </authorList>
    </citation>
    <scope>NUCLEOTIDE SEQUENCE [LARGE SCALE GENOMIC DNA]</scope>
    <source>
        <strain evidence="3">KCTC 52344</strain>
    </source>
</reference>
<dbReference type="EMBL" id="JBHULC010000011">
    <property type="protein sequence ID" value="MFD2521673.1"/>
    <property type="molecule type" value="Genomic_DNA"/>
</dbReference>
<gene>
    <name evidence="2" type="ORF">ACFSR2_12325</name>
</gene>
<dbReference type="RefSeq" id="WP_340235934.1">
    <property type="nucleotide sequence ID" value="NZ_JBBEWC010000005.1"/>
</dbReference>
<evidence type="ECO:0000313" key="3">
    <source>
        <dbReference type="Proteomes" id="UP001597510"/>
    </source>
</evidence>
<name>A0ABW5J9E7_9BACT</name>
<proteinExistence type="predicted"/>
<keyword evidence="1" id="KW-0732">Signal</keyword>
<sequence>MLNAKKILKFALSLVFFLSLSVLYTQAQYYPGYGRGGYGGYGGMNRYGSDFDNPKPKGPLDPDELAKEETKWMVKKLKLTDEQEILVSSLNEDYAYQRKDLYDRIKKEFGETRPTPQQISDAKDKMAALDDKQNKELEKILNPEQFKAYMKKKEDAKKKSKQ</sequence>
<organism evidence="2 3">
    <name type="scientific">Emticicia soli</name>
    <dbReference type="NCBI Taxonomy" id="2027878"/>
    <lineage>
        <taxon>Bacteria</taxon>
        <taxon>Pseudomonadati</taxon>
        <taxon>Bacteroidota</taxon>
        <taxon>Cytophagia</taxon>
        <taxon>Cytophagales</taxon>
        <taxon>Leadbetterellaceae</taxon>
        <taxon>Emticicia</taxon>
    </lineage>
</organism>
<accession>A0ABW5J9E7</accession>
<dbReference type="Proteomes" id="UP001597510">
    <property type="component" value="Unassembled WGS sequence"/>
</dbReference>